<evidence type="ECO:0000259" key="7">
    <source>
        <dbReference type="PROSITE" id="PS50039"/>
    </source>
</evidence>
<protein>
    <submittedName>
        <fullName evidence="8">Protein fork head</fullName>
    </submittedName>
</protein>
<feature type="domain" description="Fork-head" evidence="7">
    <location>
        <begin position="216"/>
        <end position="310"/>
    </location>
</feature>
<dbReference type="GO" id="GO:0030154">
    <property type="term" value="P:cell differentiation"/>
    <property type="evidence" value="ECO:0007669"/>
    <property type="project" value="TreeGrafter"/>
</dbReference>
<evidence type="ECO:0000256" key="2">
    <source>
        <dbReference type="ARBA" id="ARBA00022473"/>
    </source>
</evidence>
<feature type="compositionally biased region" description="Polar residues" evidence="6">
    <location>
        <begin position="526"/>
        <end position="563"/>
    </location>
</feature>
<evidence type="ECO:0000256" key="5">
    <source>
        <dbReference type="PROSITE-ProRule" id="PRU00089"/>
    </source>
</evidence>
<organism evidence="8 9">
    <name type="scientific">Lucilia cuprina</name>
    <name type="common">Green bottle fly</name>
    <name type="synonym">Australian sheep blowfly</name>
    <dbReference type="NCBI Taxonomy" id="7375"/>
    <lineage>
        <taxon>Eukaryota</taxon>
        <taxon>Metazoa</taxon>
        <taxon>Ecdysozoa</taxon>
        <taxon>Arthropoda</taxon>
        <taxon>Hexapoda</taxon>
        <taxon>Insecta</taxon>
        <taxon>Pterygota</taxon>
        <taxon>Neoptera</taxon>
        <taxon>Endopterygota</taxon>
        <taxon>Diptera</taxon>
        <taxon>Brachycera</taxon>
        <taxon>Muscomorpha</taxon>
        <taxon>Oestroidea</taxon>
        <taxon>Calliphoridae</taxon>
        <taxon>Luciliinae</taxon>
        <taxon>Lucilia</taxon>
    </lineage>
</organism>
<dbReference type="SMART" id="SM00339">
    <property type="entry name" value="FH"/>
    <property type="match status" value="1"/>
</dbReference>
<dbReference type="Pfam" id="PF00250">
    <property type="entry name" value="Forkhead"/>
    <property type="match status" value="1"/>
</dbReference>
<dbReference type="GO" id="GO:0009653">
    <property type="term" value="P:anatomical structure morphogenesis"/>
    <property type="evidence" value="ECO:0007669"/>
    <property type="project" value="TreeGrafter"/>
</dbReference>
<reference evidence="8 9" key="1">
    <citation type="journal article" date="2015" name="Nat. Commun.">
        <title>Lucilia cuprina genome unlocks parasitic fly biology to underpin future interventions.</title>
        <authorList>
            <person name="Anstead C.A."/>
            <person name="Korhonen P.K."/>
            <person name="Young N.D."/>
            <person name="Hall R.S."/>
            <person name="Jex A.R."/>
            <person name="Murali S.C."/>
            <person name="Hughes D.S."/>
            <person name="Lee S.F."/>
            <person name="Perry T."/>
            <person name="Stroehlein A.J."/>
            <person name="Ansell B.R."/>
            <person name="Breugelmans B."/>
            <person name="Hofmann A."/>
            <person name="Qu J."/>
            <person name="Dugan S."/>
            <person name="Lee S.L."/>
            <person name="Chao H."/>
            <person name="Dinh H."/>
            <person name="Han Y."/>
            <person name="Doddapaneni H.V."/>
            <person name="Worley K.C."/>
            <person name="Muzny D.M."/>
            <person name="Ioannidis P."/>
            <person name="Waterhouse R.M."/>
            <person name="Zdobnov E.M."/>
            <person name="James P.J."/>
            <person name="Bagnall N.H."/>
            <person name="Kotze A.C."/>
            <person name="Gibbs R.A."/>
            <person name="Richards S."/>
            <person name="Batterham P."/>
            <person name="Gasser R.B."/>
        </authorList>
    </citation>
    <scope>NUCLEOTIDE SEQUENCE [LARGE SCALE GENOMIC DNA]</scope>
    <source>
        <strain evidence="8 9">LS</strain>
        <tissue evidence="8">Full body</tissue>
    </source>
</reference>
<dbReference type="InterPro" id="IPR018122">
    <property type="entry name" value="TF_fork_head_CS_1"/>
</dbReference>
<feature type="region of interest" description="Disordered" evidence="6">
    <location>
        <begin position="620"/>
        <end position="646"/>
    </location>
</feature>
<keyword evidence="2" id="KW-0217">Developmental protein</keyword>
<dbReference type="PANTHER" id="PTHR11829">
    <property type="entry name" value="FORKHEAD BOX PROTEIN"/>
    <property type="match status" value="1"/>
</dbReference>
<keyword evidence="4 5" id="KW-0539">Nucleus</keyword>
<dbReference type="InterPro" id="IPR001766">
    <property type="entry name" value="Fork_head_dom"/>
</dbReference>
<feature type="compositionally biased region" description="Low complexity" evidence="6">
    <location>
        <begin position="56"/>
        <end position="73"/>
    </location>
</feature>
<dbReference type="PROSITE" id="PS00658">
    <property type="entry name" value="FORK_HEAD_2"/>
    <property type="match status" value="1"/>
</dbReference>
<dbReference type="GO" id="GO:0000978">
    <property type="term" value="F:RNA polymerase II cis-regulatory region sequence-specific DNA binding"/>
    <property type="evidence" value="ECO:0007669"/>
    <property type="project" value="TreeGrafter"/>
</dbReference>
<dbReference type="Pfam" id="PF08430">
    <property type="entry name" value="Forkhead_N"/>
    <property type="match status" value="1"/>
</dbReference>
<comment type="subcellular location">
    <subcellularLocation>
        <location evidence="1 5">Nucleus</location>
    </subcellularLocation>
</comment>
<dbReference type="PROSITE" id="PS00657">
    <property type="entry name" value="FORK_HEAD_1"/>
    <property type="match status" value="1"/>
</dbReference>
<proteinExistence type="predicted"/>
<dbReference type="OMA" id="VDQPPNN"/>
<feature type="region of interest" description="Disordered" evidence="6">
    <location>
        <begin position="21"/>
        <end position="82"/>
    </location>
</feature>
<gene>
    <name evidence="8" type="ORF">FF38_01124</name>
</gene>
<feature type="compositionally biased region" description="Polar residues" evidence="6">
    <location>
        <begin position="625"/>
        <end position="645"/>
    </location>
</feature>
<evidence type="ECO:0000256" key="3">
    <source>
        <dbReference type="ARBA" id="ARBA00023125"/>
    </source>
</evidence>
<dbReference type="OrthoDB" id="5954824at2759"/>
<dbReference type="GO" id="GO:0019904">
    <property type="term" value="F:protein domain specific binding"/>
    <property type="evidence" value="ECO:0007669"/>
    <property type="project" value="InterPro"/>
</dbReference>
<dbReference type="InterPro" id="IPR047388">
    <property type="entry name" value="FH-like_dFKH"/>
</dbReference>
<dbReference type="CDD" id="cd20041">
    <property type="entry name" value="FH_dFKH"/>
    <property type="match status" value="1"/>
</dbReference>
<comment type="caution">
    <text evidence="8">The sequence shown here is derived from an EMBL/GenBank/DDBJ whole genome shotgun (WGS) entry which is preliminary data.</text>
</comment>
<accession>A0A0L0CEH8</accession>
<dbReference type="InterPro" id="IPR013638">
    <property type="entry name" value="Fork-head_N"/>
</dbReference>
<feature type="compositionally biased region" description="Basic residues" evidence="6">
    <location>
        <begin position="347"/>
        <end position="367"/>
    </location>
</feature>
<dbReference type="STRING" id="7375.A0A0L0CEH8"/>
<feature type="DNA-binding region" description="Fork-head" evidence="5">
    <location>
        <begin position="216"/>
        <end position="310"/>
    </location>
</feature>
<feature type="compositionally biased region" description="Low complexity" evidence="6">
    <location>
        <begin position="564"/>
        <end position="590"/>
    </location>
</feature>
<feature type="region of interest" description="Disordered" evidence="6">
    <location>
        <begin position="526"/>
        <end position="590"/>
    </location>
</feature>
<dbReference type="AlphaFoldDB" id="A0A0L0CEH8"/>
<dbReference type="GO" id="GO:0000981">
    <property type="term" value="F:DNA-binding transcription factor activity, RNA polymerase II-specific"/>
    <property type="evidence" value="ECO:0007669"/>
    <property type="project" value="TreeGrafter"/>
</dbReference>
<feature type="compositionally biased region" description="Polar residues" evidence="6">
    <location>
        <begin position="21"/>
        <end position="32"/>
    </location>
</feature>
<evidence type="ECO:0000313" key="8">
    <source>
        <dbReference type="EMBL" id="KNC30813.1"/>
    </source>
</evidence>
<keyword evidence="9" id="KW-1185">Reference proteome</keyword>
<dbReference type="EMBL" id="JRES01000491">
    <property type="protein sequence ID" value="KNC30813.1"/>
    <property type="molecule type" value="Genomic_DNA"/>
</dbReference>
<feature type="region of interest" description="Disordered" evidence="6">
    <location>
        <begin position="315"/>
        <end position="377"/>
    </location>
</feature>
<dbReference type="Gene3D" id="1.10.10.10">
    <property type="entry name" value="Winged helix-like DNA-binding domain superfamily/Winged helix DNA-binding domain"/>
    <property type="match status" value="1"/>
</dbReference>
<evidence type="ECO:0000256" key="1">
    <source>
        <dbReference type="ARBA" id="ARBA00004123"/>
    </source>
</evidence>
<dbReference type="InterPro" id="IPR036388">
    <property type="entry name" value="WH-like_DNA-bd_sf"/>
</dbReference>
<keyword evidence="3 5" id="KW-0238">DNA-binding</keyword>
<dbReference type="FunFam" id="1.10.10.10:FF:000042">
    <property type="entry name" value="hepatocyte nuclear factor 3-beta"/>
    <property type="match status" value="1"/>
</dbReference>
<dbReference type="Proteomes" id="UP000037069">
    <property type="component" value="Unassembled WGS sequence"/>
</dbReference>
<dbReference type="PANTHER" id="PTHR11829:SF380">
    <property type="entry name" value="PROTEIN FORK HEAD"/>
    <property type="match status" value="1"/>
</dbReference>
<dbReference type="InterPro" id="IPR050211">
    <property type="entry name" value="FOX_domain-containing"/>
</dbReference>
<dbReference type="SUPFAM" id="SSF46785">
    <property type="entry name" value="Winged helix' DNA-binding domain"/>
    <property type="match status" value="1"/>
</dbReference>
<name>A0A0L0CEH8_LUCCU</name>
<feature type="region of interest" description="Disordered" evidence="6">
    <location>
        <begin position="189"/>
        <end position="208"/>
    </location>
</feature>
<evidence type="ECO:0000256" key="4">
    <source>
        <dbReference type="ARBA" id="ARBA00023242"/>
    </source>
</evidence>
<dbReference type="InterPro" id="IPR030456">
    <property type="entry name" value="TF_fork_head_CS_2"/>
</dbReference>
<dbReference type="GO" id="GO:0005634">
    <property type="term" value="C:nucleus"/>
    <property type="evidence" value="ECO:0007669"/>
    <property type="project" value="UniProtKB-SubCell"/>
</dbReference>
<dbReference type="PRINTS" id="PR00053">
    <property type="entry name" value="FORKHEAD"/>
</dbReference>
<evidence type="ECO:0000256" key="6">
    <source>
        <dbReference type="SAM" id="MobiDB-lite"/>
    </source>
</evidence>
<feature type="compositionally biased region" description="Gly residues" evidence="6">
    <location>
        <begin position="39"/>
        <end position="55"/>
    </location>
</feature>
<evidence type="ECO:0000313" key="9">
    <source>
        <dbReference type="Proteomes" id="UP000037069"/>
    </source>
</evidence>
<dbReference type="PROSITE" id="PS50039">
    <property type="entry name" value="FORK_HEAD_3"/>
    <property type="match status" value="1"/>
</dbReference>
<sequence>MFMEVEVGGTAQYGRMAASISETPTSGPVSMTSQSSGSGAAGGGGGGNNSGGGGNNSSNNTNVQNTNSNIVNGTNGGNMSPLARAPYSMNTMSMPVGGGMSSVSPQTAATFGSSVLDSAAAVASMGGSMGAAAAMNSMAQNCMTPSSMSYASMGSPLGQMGNCMGGGMSTMAAMGGYSSMAAAASARELDAGSPNSLNRSRVEKPTTYRRSYTHAKPPYSYISLITMAIQNNPTRMLTLSEIYQFIMDLFPFYRQNQQRWQNSIRHSLSFNDCFVKIPRTPDKPGKGSFWTLHPDSGNMFENGCYLRRQKRFKDEKKEAIRQLHKSPSHSSLEATSPGKKDHDDSHHMHHHHHHSRLDHHQSHHHHKDGGLGGALGSAHSKDAEALAMLHANAELACLGQQAQHAPAHHQHHHQLQQEELSSITSMVNRCHPSLISDYHSSMHHLKQEPSGYAPPSHPFSINRLLPTESKADIKMYDMSQYAGYNALSPLTNSHAALGQESYYQSLGYHAPAGTTRRAEQMLRNNNLSANPSANTTLSSSPCTTNSSIFSGANHHLQQNQNEATSPPTSTSHQPQPHHQQHLQNTQQSTAASSSAAVNFYNQKLKAAAYLNSKMVAAHHHHHHQNLLQSQLTPSDLQEDSSNITSDLNDDHLQQVHQQQQLYNNYQQYAAAASSYRNWNHTLSLNGAAALQNLL</sequence>
<dbReference type="InterPro" id="IPR036390">
    <property type="entry name" value="WH_DNA-bd_sf"/>
</dbReference>